<dbReference type="InterPro" id="IPR041581">
    <property type="entry name" value="Glyoxalase_6"/>
</dbReference>
<proteinExistence type="predicted"/>
<feature type="domain" description="Glyoxalase-like" evidence="2">
    <location>
        <begin position="4"/>
        <end position="48"/>
    </location>
</feature>
<dbReference type="EMBL" id="BMML01000018">
    <property type="protein sequence ID" value="GGN30421.1"/>
    <property type="molecule type" value="Genomic_DNA"/>
</dbReference>
<protein>
    <recommendedName>
        <fullName evidence="2">Glyoxalase-like domain-containing protein</fullName>
    </recommendedName>
</protein>
<sequence length="78" mass="8406">MRLLDFQVDDLDAAVAEAVAGGAVLAPDQPQDHVRVLFDPAGHPFRLCRENGSTRGTWDPVDSGGGFGSGSQEWRARR</sequence>
<dbReference type="RefSeq" id="WP_229713504.1">
    <property type="nucleotide sequence ID" value="NZ_BMML01000018.1"/>
</dbReference>
<dbReference type="SUPFAM" id="SSF54593">
    <property type="entry name" value="Glyoxalase/Bleomycin resistance protein/Dihydroxybiphenyl dioxygenase"/>
    <property type="match status" value="1"/>
</dbReference>
<evidence type="ECO:0000313" key="3">
    <source>
        <dbReference type="EMBL" id="GGN30421.1"/>
    </source>
</evidence>
<dbReference type="Pfam" id="PF18029">
    <property type="entry name" value="Glyoxalase_6"/>
    <property type="match status" value="1"/>
</dbReference>
<reference evidence="3" key="1">
    <citation type="journal article" date="2014" name="Int. J. Syst. Evol. Microbiol.">
        <title>Complete genome sequence of Corynebacterium casei LMG S-19264T (=DSM 44701T), isolated from a smear-ripened cheese.</title>
        <authorList>
            <consortium name="US DOE Joint Genome Institute (JGI-PGF)"/>
            <person name="Walter F."/>
            <person name="Albersmeier A."/>
            <person name="Kalinowski J."/>
            <person name="Ruckert C."/>
        </authorList>
    </citation>
    <scope>NUCLEOTIDE SEQUENCE</scope>
    <source>
        <strain evidence="3">CGMCC 4.7110</strain>
    </source>
</reference>
<comment type="caution">
    <text evidence="3">The sequence shown here is derived from an EMBL/GenBank/DDBJ whole genome shotgun (WGS) entry which is preliminary data.</text>
</comment>
<feature type="region of interest" description="Disordered" evidence="1">
    <location>
        <begin position="53"/>
        <end position="78"/>
    </location>
</feature>
<keyword evidence="4" id="KW-1185">Reference proteome</keyword>
<evidence type="ECO:0000256" key="1">
    <source>
        <dbReference type="SAM" id="MobiDB-lite"/>
    </source>
</evidence>
<accession>A0A918CUQ0</accession>
<name>A0A918CUQ0_9ACTN</name>
<organism evidence="3 4">
    <name type="scientific">Streptomyces fuscichromogenes</name>
    <dbReference type="NCBI Taxonomy" id="1324013"/>
    <lineage>
        <taxon>Bacteria</taxon>
        <taxon>Bacillati</taxon>
        <taxon>Actinomycetota</taxon>
        <taxon>Actinomycetes</taxon>
        <taxon>Kitasatosporales</taxon>
        <taxon>Streptomycetaceae</taxon>
        <taxon>Streptomyces</taxon>
    </lineage>
</organism>
<evidence type="ECO:0000259" key="2">
    <source>
        <dbReference type="Pfam" id="PF18029"/>
    </source>
</evidence>
<dbReference type="AlphaFoldDB" id="A0A918CUQ0"/>
<reference evidence="3" key="2">
    <citation type="submission" date="2020-09" db="EMBL/GenBank/DDBJ databases">
        <authorList>
            <person name="Sun Q."/>
            <person name="Zhou Y."/>
        </authorList>
    </citation>
    <scope>NUCLEOTIDE SEQUENCE</scope>
    <source>
        <strain evidence="3">CGMCC 4.7110</strain>
    </source>
</reference>
<evidence type="ECO:0000313" key="4">
    <source>
        <dbReference type="Proteomes" id="UP000653411"/>
    </source>
</evidence>
<dbReference type="InterPro" id="IPR029068">
    <property type="entry name" value="Glyas_Bleomycin-R_OHBP_Dase"/>
</dbReference>
<dbReference type="Proteomes" id="UP000653411">
    <property type="component" value="Unassembled WGS sequence"/>
</dbReference>
<dbReference type="Gene3D" id="3.10.180.10">
    <property type="entry name" value="2,3-Dihydroxybiphenyl 1,2-Dioxygenase, domain 1"/>
    <property type="match status" value="1"/>
</dbReference>
<gene>
    <name evidence="3" type="ORF">GCM10011578_067490</name>
</gene>